<feature type="transmembrane region" description="Helical" evidence="10">
    <location>
        <begin position="792"/>
        <end position="819"/>
    </location>
</feature>
<keyword evidence="5" id="KW-0297">G-protein coupled receptor</keyword>
<evidence type="ECO:0000256" key="8">
    <source>
        <dbReference type="ARBA" id="ARBA00023180"/>
    </source>
</evidence>
<dbReference type="GO" id="GO:0005886">
    <property type="term" value="C:plasma membrane"/>
    <property type="evidence" value="ECO:0007669"/>
    <property type="project" value="UniProtKB-SubCell"/>
</dbReference>
<feature type="transmembrane region" description="Helical" evidence="10">
    <location>
        <begin position="569"/>
        <end position="594"/>
    </location>
</feature>
<evidence type="ECO:0000256" key="9">
    <source>
        <dbReference type="ARBA" id="ARBA00023224"/>
    </source>
</evidence>
<evidence type="ECO:0000313" key="13">
    <source>
        <dbReference type="EMBL" id="ELT92411.1"/>
    </source>
</evidence>
<dbReference type="EMBL" id="KB310136">
    <property type="protein sequence ID" value="ELT92411.1"/>
    <property type="molecule type" value="Genomic_DNA"/>
</dbReference>
<accession>R7TLI6</accession>
<dbReference type="Proteomes" id="UP000014760">
    <property type="component" value="Unassembled WGS sequence"/>
</dbReference>
<dbReference type="STRING" id="283909.R7TLI6"/>
<dbReference type="GO" id="GO:0004930">
    <property type="term" value="F:G protein-coupled receptor activity"/>
    <property type="evidence" value="ECO:0007669"/>
    <property type="project" value="UniProtKB-KW"/>
</dbReference>
<evidence type="ECO:0000256" key="5">
    <source>
        <dbReference type="ARBA" id="ARBA00023040"/>
    </source>
</evidence>
<evidence type="ECO:0000256" key="10">
    <source>
        <dbReference type="SAM" id="Phobius"/>
    </source>
</evidence>
<dbReference type="InterPro" id="IPR017978">
    <property type="entry name" value="GPCR_3_C"/>
</dbReference>
<feature type="domain" description="G-protein coupled receptors family 3 profile" evidence="12">
    <location>
        <begin position="569"/>
        <end position="824"/>
    </location>
</feature>
<dbReference type="CDD" id="cd06362">
    <property type="entry name" value="PBP1_mGluR"/>
    <property type="match status" value="1"/>
</dbReference>
<keyword evidence="2" id="KW-1003">Cell membrane</keyword>
<feature type="transmembrane region" description="Helical" evidence="10">
    <location>
        <begin position="635"/>
        <end position="653"/>
    </location>
</feature>
<gene>
    <name evidence="13" type="ORF">CAPTEDRAFT_205027</name>
</gene>
<evidence type="ECO:0000313" key="14">
    <source>
        <dbReference type="EnsemblMetazoa" id="CapteP205027"/>
    </source>
</evidence>
<reference evidence="14" key="3">
    <citation type="submission" date="2015-06" db="UniProtKB">
        <authorList>
            <consortium name="EnsemblMetazoa"/>
        </authorList>
    </citation>
    <scope>IDENTIFICATION</scope>
</reference>
<keyword evidence="15" id="KW-1185">Reference proteome</keyword>
<evidence type="ECO:0000313" key="15">
    <source>
        <dbReference type="Proteomes" id="UP000014760"/>
    </source>
</evidence>
<evidence type="ECO:0000256" key="11">
    <source>
        <dbReference type="SAM" id="SignalP"/>
    </source>
</evidence>
<feature type="transmembrane region" description="Helical" evidence="10">
    <location>
        <begin position="727"/>
        <end position="749"/>
    </location>
</feature>
<dbReference type="PRINTS" id="PR00248">
    <property type="entry name" value="GPCRMGR"/>
</dbReference>
<dbReference type="FunFam" id="3.40.50.2300:FF:000145">
    <property type="entry name" value="Glutamate receptor, metabotropic"/>
    <property type="match status" value="1"/>
</dbReference>
<dbReference type="InterPro" id="IPR038550">
    <property type="entry name" value="GPCR_3_9-Cys_sf"/>
</dbReference>
<name>R7TLI6_CAPTE</name>
<organism evidence="13">
    <name type="scientific">Capitella teleta</name>
    <name type="common">Polychaete worm</name>
    <dbReference type="NCBI Taxonomy" id="283909"/>
    <lineage>
        <taxon>Eukaryota</taxon>
        <taxon>Metazoa</taxon>
        <taxon>Spiralia</taxon>
        <taxon>Lophotrochozoa</taxon>
        <taxon>Annelida</taxon>
        <taxon>Polychaeta</taxon>
        <taxon>Sedentaria</taxon>
        <taxon>Scolecida</taxon>
        <taxon>Capitellidae</taxon>
        <taxon>Capitella</taxon>
    </lineage>
</organism>
<dbReference type="HOGENOM" id="CLU_005389_0_0_1"/>
<reference evidence="13 15" key="2">
    <citation type="journal article" date="2013" name="Nature">
        <title>Insights into bilaterian evolution from three spiralian genomes.</title>
        <authorList>
            <person name="Simakov O."/>
            <person name="Marletaz F."/>
            <person name="Cho S.J."/>
            <person name="Edsinger-Gonzales E."/>
            <person name="Havlak P."/>
            <person name="Hellsten U."/>
            <person name="Kuo D.H."/>
            <person name="Larsson T."/>
            <person name="Lv J."/>
            <person name="Arendt D."/>
            <person name="Savage R."/>
            <person name="Osoegawa K."/>
            <person name="de Jong P."/>
            <person name="Grimwood J."/>
            <person name="Chapman J.A."/>
            <person name="Shapiro H."/>
            <person name="Aerts A."/>
            <person name="Otillar R.P."/>
            <person name="Terry A.Y."/>
            <person name="Boore J.L."/>
            <person name="Grigoriev I.V."/>
            <person name="Lindberg D.R."/>
            <person name="Seaver E.C."/>
            <person name="Weisblat D.A."/>
            <person name="Putnam N.H."/>
            <person name="Rokhsar D.S."/>
        </authorList>
    </citation>
    <scope>NUCLEOTIDE SEQUENCE</scope>
    <source>
        <strain evidence="13 15">I ESC-2004</strain>
    </source>
</reference>
<sequence length="856" mass="94824">MALSGVLFVCCVLTAHALHHQHEVYTIPGDLMLGVILPVHTHVEGQECGVHLRETGAVQNVEAVAYAIKKVNGDDSLLPGIRLGMVLLDDCATPATALGQALHFMPVQPTSDFCRQECWRSKDDFAFYDVVGVIGAESSQSSIMIANVLGRFEIPVVSPMSTSDLLSDKNVYPYFMRMAPPDRYQVKGIVHLLKHFGWTYVSVVYSKGGYGQSATEFLMQLAPEFGLCIGSSVALSQVPSYRVLSDAINTLYKPNARVVVLFTDQEETKSLFRMARKQNLCGHFVWVGSDGLGVNLDDLGEAQECAVGSLSLKSYSVPVRQFKGYFEMLHPERSSNPWFKHMWSDLFQCSWVDERHNESLPICDATQKITESPHYSSEVQVSTLIDTVSVYASALDRVIRKNCPGVTGTSARDCVTGKRLLGDLYKTELAGLSGNISFDERGDIKGRYEVVNFRRASSRAYETKGVGIWDEASQQLSINISDIIWNDDALSINQTESFSSCGRKCSVGEIYSYYKNTCCWECRKCQANQITSVNATKCLTCPVHEWPEPVELTSCKPITPEHIEWHHPAVIVFVILSLLGVTACIVILCVFIRYNDARLIKATSRELSYILLAGITVQFAIVLSTVAKPSRFVCVLNYIGFNVSFTLVYAPLLTRTNRIHRIFCKGKVTTQKPHFTSPLSQVIIACTLIAIQVGINIAVIVAATPAVTRDMPVLMEPCVELACDFPVKGLAVSLFYNVALVLICTYYAFKARTVPDNFNESRYITLCVYTTLVIWLAFLPTYFLTSRTTHRVILMSAALILSASVLLLCLFASKVYLLYHSPSQMNGNFNFNLRIVKDPITGPSAASNISNSGVDD</sequence>
<dbReference type="OrthoDB" id="425344at2759"/>
<reference evidence="15" key="1">
    <citation type="submission" date="2012-12" db="EMBL/GenBank/DDBJ databases">
        <authorList>
            <person name="Hellsten U."/>
            <person name="Grimwood J."/>
            <person name="Chapman J.A."/>
            <person name="Shapiro H."/>
            <person name="Aerts A."/>
            <person name="Otillar R.P."/>
            <person name="Terry A.Y."/>
            <person name="Boore J.L."/>
            <person name="Simakov O."/>
            <person name="Marletaz F."/>
            <person name="Cho S.-J."/>
            <person name="Edsinger-Gonzales E."/>
            <person name="Havlak P."/>
            <person name="Kuo D.-H."/>
            <person name="Larsson T."/>
            <person name="Lv J."/>
            <person name="Arendt D."/>
            <person name="Savage R."/>
            <person name="Osoegawa K."/>
            <person name="de Jong P."/>
            <person name="Lindberg D.R."/>
            <person name="Seaver E.C."/>
            <person name="Weisblat D.A."/>
            <person name="Putnam N.H."/>
            <person name="Grigoriev I.V."/>
            <person name="Rokhsar D.S."/>
        </authorList>
    </citation>
    <scope>NUCLEOTIDE SEQUENCE</scope>
    <source>
        <strain evidence="15">I ESC-2004</strain>
    </source>
</reference>
<keyword evidence="11" id="KW-0732">Signal</keyword>
<feature type="chain" id="PRO_5010979146" description="G-protein coupled receptors family 3 profile domain-containing protein" evidence="11">
    <location>
        <begin position="18"/>
        <end position="856"/>
    </location>
</feature>
<dbReference type="InterPro" id="IPR000337">
    <property type="entry name" value="GPCR_3"/>
</dbReference>
<evidence type="ECO:0000256" key="4">
    <source>
        <dbReference type="ARBA" id="ARBA00022989"/>
    </source>
</evidence>
<comment type="subcellular location">
    <subcellularLocation>
        <location evidence="1">Cell membrane</location>
        <topology evidence="1">Multi-pass membrane protein</topology>
    </subcellularLocation>
</comment>
<dbReference type="PROSITE" id="PS50259">
    <property type="entry name" value="G_PROTEIN_RECEP_F3_4"/>
    <property type="match status" value="1"/>
</dbReference>
<dbReference type="InterPro" id="IPR050726">
    <property type="entry name" value="mGluR"/>
</dbReference>
<dbReference type="CDD" id="cd13953">
    <property type="entry name" value="7tm_classC_mGluR-like"/>
    <property type="match status" value="1"/>
</dbReference>
<keyword evidence="8" id="KW-0325">Glycoprotein</keyword>
<dbReference type="Pfam" id="PF00003">
    <property type="entry name" value="7tm_3"/>
    <property type="match status" value="1"/>
</dbReference>
<evidence type="ECO:0000256" key="6">
    <source>
        <dbReference type="ARBA" id="ARBA00023136"/>
    </source>
</evidence>
<dbReference type="AlphaFoldDB" id="R7TLI6"/>
<feature type="signal peptide" evidence="11">
    <location>
        <begin position="1"/>
        <end position="17"/>
    </location>
</feature>
<keyword evidence="4 10" id="KW-1133">Transmembrane helix</keyword>
<keyword evidence="3 10" id="KW-0812">Transmembrane</keyword>
<evidence type="ECO:0000256" key="3">
    <source>
        <dbReference type="ARBA" id="ARBA00022692"/>
    </source>
</evidence>
<keyword evidence="7" id="KW-0675">Receptor</keyword>
<keyword evidence="6 10" id="KW-0472">Membrane</keyword>
<dbReference type="Gene3D" id="3.40.50.2300">
    <property type="match status" value="2"/>
</dbReference>
<dbReference type="Gene3D" id="2.10.50.30">
    <property type="entry name" value="GPCR, family 3, nine cysteines domain"/>
    <property type="match status" value="1"/>
</dbReference>
<evidence type="ECO:0000256" key="7">
    <source>
        <dbReference type="ARBA" id="ARBA00023170"/>
    </source>
</evidence>
<feature type="transmembrane region" description="Helical" evidence="10">
    <location>
        <begin position="682"/>
        <end position="707"/>
    </location>
</feature>
<dbReference type="EMBL" id="AMQN01013332">
    <property type="status" value="NOT_ANNOTATED_CDS"/>
    <property type="molecule type" value="Genomic_DNA"/>
</dbReference>
<dbReference type="InterPro" id="IPR001828">
    <property type="entry name" value="ANF_lig-bd_rcpt"/>
</dbReference>
<dbReference type="OMA" id="ANECVTI"/>
<evidence type="ECO:0000256" key="1">
    <source>
        <dbReference type="ARBA" id="ARBA00004651"/>
    </source>
</evidence>
<feature type="transmembrane region" description="Helical" evidence="10">
    <location>
        <begin position="761"/>
        <end position="780"/>
    </location>
</feature>
<evidence type="ECO:0000259" key="12">
    <source>
        <dbReference type="PROSITE" id="PS50259"/>
    </source>
</evidence>
<evidence type="ECO:0000256" key="2">
    <source>
        <dbReference type="ARBA" id="ARBA00022475"/>
    </source>
</evidence>
<dbReference type="InterPro" id="IPR028082">
    <property type="entry name" value="Peripla_BP_I"/>
</dbReference>
<dbReference type="PANTHER" id="PTHR24060">
    <property type="entry name" value="METABOTROPIC GLUTAMATE RECEPTOR"/>
    <property type="match status" value="1"/>
</dbReference>
<protein>
    <recommendedName>
        <fullName evidence="12">G-protein coupled receptors family 3 profile domain-containing protein</fullName>
    </recommendedName>
</protein>
<dbReference type="Pfam" id="PF01094">
    <property type="entry name" value="ANF_receptor"/>
    <property type="match status" value="1"/>
</dbReference>
<keyword evidence="9" id="KW-0807">Transducer</keyword>
<dbReference type="SUPFAM" id="SSF53822">
    <property type="entry name" value="Periplasmic binding protein-like I"/>
    <property type="match status" value="1"/>
</dbReference>
<dbReference type="EnsemblMetazoa" id="CapteT205027">
    <property type="protein sequence ID" value="CapteP205027"/>
    <property type="gene ID" value="CapteG205027"/>
</dbReference>
<feature type="transmembrane region" description="Helical" evidence="10">
    <location>
        <begin position="606"/>
        <end position="623"/>
    </location>
</feature>
<proteinExistence type="predicted"/>